<evidence type="ECO:0000313" key="2">
    <source>
        <dbReference type="Proteomes" id="UP001500994"/>
    </source>
</evidence>
<gene>
    <name evidence="1" type="ORF">GCM10009864_49470</name>
</gene>
<accession>A0ABN3SDY6</accession>
<organism evidence="1 2">
    <name type="scientific">Streptomyces lunalinharesii</name>
    <dbReference type="NCBI Taxonomy" id="333384"/>
    <lineage>
        <taxon>Bacteria</taxon>
        <taxon>Bacillati</taxon>
        <taxon>Actinomycetota</taxon>
        <taxon>Actinomycetes</taxon>
        <taxon>Kitasatosporales</taxon>
        <taxon>Streptomycetaceae</taxon>
        <taxon>Streptomyces</taxon>
    </lineage>
</organism>
<dbReference type="Proteomes" id="UP001500994">
    <property type="component" value="Unassembled WGS sequence"/>
</dbReference>
<dbReference type="Pfam" id="PF19817">
    <property type="entry name" value="DUF6300"/>
    <property type="match status" value="1"/>
</dbReference>
<keyword evidence="2" id="KW-1185">Reference proteome</keyword>
<sequence length="112" mass="11766">MNTTADPADPAAPSCPRCRTPVLLVVRHPHTWRNRSGAPVHGLRESVLCPSCAPDEPTAAALLAVLTDDGSAPPDAPAPLGPLLHAWLAAVRRTPCPAALADEESRWRAGEL</sequence>
<dbReference type="EMBL" id="BAAARK010000017">
    <property type="protein sequence ID" value="GAA2672991.1"/>
    <property type="molecule type" value="Genomic_DNA"/>
</dbReference>
<reference evidence="1 2" key="1">
    <citation type="journal article" date="2019" name="Int. J. Syst. Evol. Microbiol.">
        <title>The Global Catalogue of Microorganisms (GCM) 10K type strain sequencing project: providing services to taxonomists for standard genome sequencing and annotation.</title>
        <authorList>
            <consortium name="The Broad Institute Genomics Platform"/>
            <consortium name="The Broad Institute Genome Sequencing Center for Infectious Disease"/>
            <person name="Wu L."/>
            <person name="Ma J."/>
        </authorList>
    </citation>
    <scope>NUCLEOTIDE SEQUENCE [LARGE SCALE GENOMIC DNA]</scope>
    <source>
        <strain evidence="1 2">JCM 16374</strain>
    </source>
</reference>
<proteinExistence type="predicted"/>
<dbReference type="InterPro" id="IPR046267">
    <property type="entry name" value="DUF6300"/>
</dbReference>
<evidence type="ECO:0000313" key="1">
    <source>
        <dbReference type="EMBL" id="GAA2672991.1"/>
    </source>
</evidence>
<protein>
    <submittedName>
        <fullName evidence="1">Uncharacterized protein</fullName>
    </submittedName>
</protein>
<dbReference type="RefSeq" id="WP_344579703.1">
    <property type="nucleotide sequence ID" value="NZ_BAAARK010000017.1"/>
</dbReference>
<name>A0ABN3SDY6_9ACTN</name>
<comment type="caution">
    <text evidence="1">The sequence shown here is derived from an EMBL/GenBank/DDBJ whole genome shotgun (WGS) entry which is preliminary data.</text>
</comment>